<reference evidence="2 3" key="1">
    <citation type="submission" date="2020-10" db="EMBL/GenBank/DDBJ databases">
        <title>Connecting structure to function with the recovery of over 1000 high-quality activated sludge metagenome-assembled genomes encoding full-length rRNA genes using long-read sequencing.</title>
        <authorList>
            <person name="Singleton C.M."/>
            <person name="Petriglieri F."/>
            <person name="Kristensen J.M."/>
            <person name="Kirkegaard R.H."/>
            <person name="Michaelsen T.Y."/>
            <person name="Andersen M.H."/>
            <person name="Karst S.M."/>
            <person name="Dueholm M.S."/>
            <person name="Nielsen P.H."/>
            <person name="Albertsen M."/>
        </authorList>
    </citation>
    <scope>NUCLEOTIDE SEQUENCE [LARGE SCALE GENOMIC DNA]</scope>
    <source>
        <strain evidence="2">EsbW_18-Q3-R4-48_BATAC.285</strain>
    </source>
</reference>
<evidence type="ECO:0000259" key="1">
    <source>
        <dbReference type="PROSITE" id="PS51725"/>
    </source>
</evidence>
<proteinExistence type="predicted"/>
<name>A0A935UI44_9PROT</name>
<organism evidence="2 3">
    <name type="scientific">Candidatus Accumulibacter proximus</name>
    <dbReference type="NCBI Taxonomy" id="2954385"/>
    <lineage>
        <taxon>Bacteria</taxon>
        <taxon>Pseudomonadati</taxon>
        <taxon>Pseudomonadota</taxon>
        <taxon>Betaproteobacteria</taxon>
        <taxon>Candidatus Accumulibacter</taxon>
    </lineage>
</organism>
<gene>
    <name evidence="2" type="ORF">IPJ27_25015</name>
</gene>
<dbReference type="InterPro" id="IPR007138">
    <property type="entry name" value="ABM_dom"/>
</dbReference>
<evidence type="ECO:0000313" key="2">
    <source>
        <dbReference type="EMBL" id="MBK7677736.1"/>
    </source>
</evidence>
<dbReference type="PANTHER" id="PTHR33336">
    <property type="entry name" value="QUINOL MONOOXYGENASE YGIN-RELATED"/>
    <property type="match status" value="1"/>
</dbReference>
<dbReference type="InterPro" id="IPR011008">
    <property type="entry name" value="Dimeric_a/b-barrel"/>
</dbReference>
<protein>
    <submittedName>
        <fullName evidence="2">Antibiotic biosynthesis monooxygenase</fullName>
    </submittedName>
</protein>
<dbReference type="InterPro" id="IPR050744">
    <property type="entry name" value="AI-2_Isomerase_LsrG"/>
</dbReference>
<accession>A0A935UI44</accession>
<dbReference type="SUPFAM" id="SSF54909">
    <property type="entry name" value="Dimeric alpha+beta barrel"/>
    <property type="match status" value="1"/>
</dbReference>
<evidence type="ECO:0000313" key="3">
    <source>
        <dbReference type="Proteomes" id="UP000697998"/>
    </source>
</evidence>
<comment type="caution">
    <text evidence="2">The sequence shown here is derived from an EMBL/GenBank/DDBJ whole genome shotgun (WGS) entry which is preliminary data.</text>
</comment>
<dbReference type="GO" id="GO:0004497">
    <property type="term" value="F:monooxygenase activity"/>
    <property type="evidence" value="ECO:0007669"/>
    <property type="project" value="UniProtKB-KW"/>
</dbReference>
<keyword evidence="2" id="KW-0560">Oxidoreductase</keyword>
<dbReference type="EMBL" id="JADJMH010000040">
    <property type="protein sequence ID" value="MBK7677736.1"/>
    <property type="molecule type" value="Genomic_DNA"/>
</dbReference>
<dbReference type="Proteomes" id="UP000697998">
    <property type="component" value="Unassembled WGS sequence"/>
</dbReference>
<dbReference type="Gene3D" id="3.30.70.100">
    <property type="match status" value="1"/>
</dbReference>
<keyword evidence="2" id="KW-0503">Monooxygenase</keyword>
<sequence>MIRIMARITARAGSEGELRQVLQELPGPSRGEEGCLGYELFLNEDDPCEFVTVEQWRDQAAADAHLNSAHVVSVIGRASGLLAQTPLIHRFRQLA</sequence>
<dbReference type="PROSITE" id="PS51725">
    <property type="entry name" value="ABM"/>
    <property type="match status" value="1"/>
</dbReference>
<dbReference type="PANTHER" id="PTHR33336:SF3">
    <property type="entry name" value="ABM DOMAIN-CONTAINING PROTEIN"/>
    <property type="match status" value="1"/>
</dbReference>
<dbReference type="Pfam" id="PF03992">
    <property type="entry name" value="ABM"/>
    <property type="match status" value="1"/>
</dbReference>
<dbReference type="AlphaFoldDB" id="A0A935UI44"/>
<feature type="domain" description="ABM" evidence="1">
    <location>
        <begin position="2"/>
        <end position="91"/>
    </location>
</feature>